<reference evidence="3" key="1">
    <citation type="submission" date="2015-07" db="EMBL/GenBank/DDBJ databases">
        <title>MeaNS - Measles Nucleotide Surveillance Program.</title>
        <authorList>
            <person name="Tran T."/>
            <person name="Druce J."/>
        </authorList>
    </citation>
    <scope>NUCLEOTIDE SEQUENCE</scope>
    <source>
        <strain evidence="3">UCB-OBI-ISO-001</strain>
        <tissue evidence="3">Gonad</tissue>
    </source>
</reference>
<dbReference type="AlphaFoldDB" id="A0A0L8IC65"/>
<evidence type="ECO:0000313" key="3">
    <source>
        <dbReference type="EMBL" id="KOF99066.1"/>
    </source>
</evidence>
<keyword evidence="1" id="KW-0812">Transmembrane</keyword>
<feature type="signal peptide" evidence="2">
    <location>
        <begin position="1"/>
        <end position="18"/>
    </location>
</feature>
<proteinExistence type="predicted"/>
<name>A0A0L8IC65_OCTBM</name>
<accession>A0A0L8IC65</accession>
<gene>
    <name evidence="3" type="ORF">OCBIM_22020709mg</name>
</gene>
<evidence type="ECO:0000256" key="1">
    <source>
        <dbReference type="SAM" id="Phobius"/>
    </source>
</evidence>
<sequence>MISLVFCLTICCCIFAFGEWKVGSGRWGVEGGEWKVGRVYFIFIFLNIVISANCFFLLLLFVYNN</sequence>
<feature type="transmembrane region" description="Helical" evidence="1">
    <location>
        <begin position="42"/>
        <end position="63"/>
    </location>
</feature>
<organism evidence="3">
    <name type="scientific">Octopus bimaculoides</name>
    <name type="common">California two-spotted octopus</name>
    <dbReference type="NCBI Taxonomy" id="37653"/>
    <lineage>
        <taxon>Eukaryota</taxon>
        <taxon>Metazoa</taxon>
        <taxon>Spiralia</taxon>
        <taxon>Lophotrochozoa</taxon>
        <taxon>Mollusca</taxon>
        <taxon>Cephalopoda</taxon>
        <taxon>Coleoidea</taxon>
        <taxon>Octopodiformes</taxon>
        <taxon>Octopoda</taxon>
        <taxon>Incirrata</taxon>
        <taxon>Octopodidae</taxon>
        <taxon>Octopus</taxon>
    </lineage>
</organism>
<keyword evidence="1" id="KW-0472">Membrane</keyword>
<evidence type="ECO:0000256" key="2">
    <source>
        <dbReference type="SAM" id="SignalP"/>
    </source>
</evidence>
<keyword evidence="1" id="KW-1133">Transmembrane helix</keyword>
<dbReference type="EMBL" id="KQ416032">
    <property type="protein sequence ID" value="KOF99066.1"/>
    <property type="molecule type" value="Genomic_DNA"/>
</dbReference>
<protein>
    <submittedName>
        <fullName evidence="3">Uncharacterized protein</fullName>
    </submittedName>
</protein>
<keyword evidence="2" id="KW-0732">Signal</keyword>
<feature type="chain" id="PRO_5005584255" evidence="2">
    <location>
        <begin position="19"/>
        <end position="65"/>
    </location>
</feature>